<dbReference type="RefSeq" id="WP_390364464.1">
    <property type="nucleotide sequence ID" value="NZ_JBHTKJ010000073.1"/>
</dbReference>
<evidence type="ECO:0000313" key="2">
    <source>
        <dbReference type="EMBL" id="MFD1040407.1"/>
    </source>
</evidence>
<comment type="caution">
    <text evidence="2">The sequence shown here is derived from an EMBL/GenBank/DDBJ whole genome shotgun (WGS) entry which is preliminary data.</text>
</comment>
<dbReference type="Proteomes" id="UP001597040">
    <property type="component" value="Unassembled WGS sequence"/>
</dbReference>
<gene>
    <name evidence="2" type="ORF">ACFQ3N_18685</name>
</gene>
<evidence type="ECO:0000313" key="3">
    <source>
        <dbReference type="Proteomes" id="UP001597040"/>
    </source>
</evidence>
<feature type="region of interest" description="Disordered" evidence="1">
    <location>
        <begin position="36"/>
        <end position="59"/>
    </location>
</feature>
<evidence type="ECO:0008006" key="4">
    <source>
        <dbReference type="Google" id="ProtNLM"/>
    </source>
</evidence>
<protein>
    <recommendedName>
        <fullName evidence="4">DUF3951 domain-containing protein</fullName>
    </recommendedName>
</protein>
<reference evidence="3" key="1">
    <citation type="journal article" date="2019" name="Int. J. Syst. Evol. Microbiol.">
        <title>The Global Catalogue of Microorganisms (GCM) 10K type strain sequencing project: providing services to taxonomists for standard genome sequencing and annotation.</title>
        <authorList>
            <consortium name="The Broad Institute Genomics Platform"/>
            <consortium name="The Broad Institute Genome Sequencing Center for Infectious Disease"/>
            <person name="Wu L."/>
            <person name="Ma J."/>
        </authorList>
    </citation>
    <scope>NUCLEOTIDE SEQUENCE [LARGE SCALE GENOMIC DNA]</scope>
    <source>
        <strain evidence="3">CCUG 56754</strain>
    </source>
</reference>
<name>A0ABW3LQU3_9BACI</name>
<dbReference type="EMBL" id="JBHTKJ010000073">
    <property type="protein sequence ID" value="MFD1040407.1"/>
    <property type="molecule type" value="Genomic_DNA"/>
</dbReference>
<organism evidence="2 3">
    <name type="scientific">Virgibacillus byunsanensis</name>
    <dbReference type="NCBI Taxonomy" id="570945"/>
    <lineage>
        <taxon>Bacteria</taxon>
        <taxon>Bacillati</taxon>
        <taxon>Bacillota</taxon>
        <taxon>Bacilli</taxon>
        <taxon>Bacillales</taxon>
        <taxon>Bacillaceae</taxon>
        <taxon>Virgibacillus</taxon>
    </lineage>
</organism>
<sequence length="59" mass="6732">MDYIFSGFIIFVLFLTLMKIIKGKKVSGEESYTPVSDIYGGHVNHQSKQPPVETTRRAR</sequence>
<keyword evidence="3" id="KW-1185">Reference proteome</keyword>
<accession>A0ABW3LQU3</accession>
<evidence type="ECO:0000256" key="1">
    <source>
        <dbReference type="SAM" id="MobiDB-lite"/>
    </source>
</evidence>
<proteinExistence type="predicted"/>